<dbReference type="AlphaFoldDB" id="A0A165EDS6"/>
<sequence>MSPRPQLDPAEVAARRSAILEATIDEIVRRGPENVRMKDVAAGAGVSVGTVQYYFASRDDLLVEAFSAHSRAVIAAIADLSGGSGTAWQRLRSTFAAVPTVGSHEQRAIVWVELVAASRRSPVLKDSVAEVFAGWRTHLRDLIAGGIAEGSFTPRIGIDLIVDTLIAQIDGFDLAVAAGRTDLRPDRMSTSLEATAASLLGVDAAAAAHR</sequence>
<evidence type="ECO:0000256" key="4">
    <source>
        <dbReference type="ARBA" id="ARBA00023163"/>
    </source>
</evidence>
<dbReference type="RefSeq" id="WP_009378480.1">
    <property type="nucleotide sequence ID" value="NZ_CAACXN010000015.1"/>
</dbReference>
<evidence type="ECO:0000313" key="11">
    <source>
        <dbReference type="Proteomes" id="UP000076612"/>
    </source>
</evidence>
<keyword evidence="2" id="KW-0805">Transcription regulation</keyword>
<dbReference type="PROSITE" id="PS50977">
    <property type="entry name" value="HTH_TETR_2"/>
    <property type="match status" value="1"/>
</dbReference>
<dbReference type="KEGG" id="bcau:I6G59_15000"/>
<reference evidence="11" key="1">
    <citation type="submission" date="2016-01" db="EMBL/GenBank/DDBJ databases">
        <title>Draft genome of Chromobacterium sp. F49.</title>
        <authorList>
            <person name="Hong K.W."/>
        </authorList>
    </citation>
    <scope>NUCLEOTIDE SEQUENCE [LARGE SCALE GENOMIC DNA]</scope>
    <source>
        <strain evidence="11">M40</strain>
    </source>
</reference>
<dbReference type="InterPro" id="IPR036271">
    <property type="entry name" value="Tet_transcr_reg_TetR-rel_C_sf"/>
</dbReference>
<dbReference type="Proteomes" id="UP000076612">
    <property type="component" value="Unassembled WGS sequence"/>
</dbReference>
<keyword evidence="3 5" id="KW-0238">DNA-binding</keyword>
<accession>A0A165EDS6</accession>
<evidence type="ECO:0000313" key="12">
    <source>
        <dbReference type="Proteomes" id="UP000216867"/>
    </source>
</evidence>
<dbReference type="Pfam" id="PF13977">
    <property type="entry name" value="TetR_C_6"/>
    <property type="match status" value="1"/>
</dbReference>
<feature type="domain" description="HTH tetR-type" evidence="6">
    <location>
        <begin position="13"/>
        <end position="73"/>
    </location>
</feature>
<dbReference type="InterPro" id="IPR039538">
    <property type="entry name" value="BetI_C"/>
</dbReference>
<evidence type="ECO:0000313" key="14">
    <source>
        <dbReference type="Proteomes" id="UP000594979"/>
    </source>
</evidence>
<gene>
    <name evidence="10" type="primary">kstR2_6</name>
    <name evidence="7" type="ORF">AVW13_05205</name>
    <name evidence="8" type="ORF">B8X04_12720</name>
    <name evidence="9" type="ORF">I6G59_15000</name>
    <name evidence="10" type="ORF">NCTC12391_02703</name>
</gene>
<evidence type="ECO:0000256" key="3">
    <source>
        <dbReference type="ARBA" id="ARBA00023125"/>
    </source>
</evidence>
<evidence type="ECO:0000313" key="8">
    <source>
        <dbReference type="EMBL" id="PAK94864.1"/>
    </source>
</evidence>
<dbReference type="EMBL" id="LQQR01000006">
    <property type="protein sequence ID" value="KZE22778.1"/>
    <property type="molecule type" value="Genomic_DNA"/>
</dbReference>
<dbReference type="Proteomes" id="UP000216867">
    <property type="component" value="Unassembled WGS sequence"/>
</dbReference>
<dbReference type="EMBL" id="CAACXN010000015">
    <property type="protein sequence ID" value="VEW14559.1"/>
    <property type="molecule type" value="Genomic_DNA"/>
</dbReference>
<proteinExistence type="predicted"/>
<dbReference type="PANTHER" id="PTHR30055">
    <property type="entry name" value="HTH-TYPE TRANSCRIPTIONAL REGULATOR RUTR"/>
    <property type="match status" value="1"/>
</dbReference>
<evidence type="ECO:0000313" key="9">
    <source>
        <dbReference type="EMBL" id="QPS33239.1"/>
    </source>
</evidence>
<reference evidence="7" key="2">
    <citation type="submission" date="2016-01" db="EMBL/GenBank/DDBJ databases">
        <authorList>
            <person name="Hong K.W."/>
        </authorList>
    </citation>
    <scope>NUCLEOTIDE SEQUENCE</scope>
    <source>
        <strain evidence="7">M40</strain>
    </source>
</reference>
<dbReference type="Gene3D" id="1.10.357.10">
    <property type="entry name" value="Tetracycline Repressor, domain 2"/>
    <property type="match status" value="1"/>
</dbReference>
<keyword evidence="1" id="KW-0678">Repressor</keyword>
<reference evidence="10 13" key="4">
    <citation type="submission" date="2019-02" db="EMBL/GenBank/DDBJ databases">
        <authorList>
            <consortium name="Pathogen Informatics"/>
        </authorList>
    </citation>
    <scope>NUCLEOTIDE SEQUENCE [LARGE SCALE GENOMIC DNA]</scope>
    <source>
        <strain evidence="10 13">3012STDY7078520</strain>
    </source>
</reference>
<dbReference type="Proteomes" id="UP000594979">
    <property type="component" value="Chromosome"/>
</dbReference>
<dbReference type="InterPro" id="IPR050109">
    <property type="entry name" value="HTH-type_TetR-like_transc_reg"/>
</dbReference>
<evidence type="ECO:0000256" key="2">
    <source>
        <dbReference type="ARBA" id="ARBA00023015"/>
    </source>
</evidence>
<organism evidence="8 12">
    <name type="scientific">Brevibacterium casei</name>
    <dbReference type="NCBI Taxonomy" id="33889"/>
    <lineage>
        <taxon>Bacteria</taxon>
        <taxon>Bacillati</taxon>
        <taxon>Actinomycetota</taxon>
        <taxon>Actinomycetes</taxon>
        <taxon>Micrococcales</taxon>
        <taxon>Brevibacteriaceae</taxon>
        <taxon>Brevibacterium</taxon>
    </lineage>
</organism>
<dbReference type="GO" id="GO:0003700">
    <property type="term" value="F:DNA-binding transcription factor activity"/>
    <property type="evidence" value="ECO:0007669"/>
    <property type="project" value="TreeGrafter"/>
</dbReference>
<dbReference type="SUPFAM" id="SSF48498">
    <property type="entry name" value="Tetracyclin repressor-like, C-terminal domain"/>
    <property type="match status" value="1"/>
</dbReference>
<reference evidence="9 14" key="5">
    <citation type="submission" date="2020-12" db="EMBL/GenBank/DDBJ databases">
        <title>FDA dAtabase for Regulatory Grade micrObial Sequences (FDA-ARGOS): Supporting development and validation of Infectious Disease Dx tests.</title>
        <authorList>
            <person name="Sproer C."/>
            <person name="Gronow S."/>
            <person name="Severitt S."/>
            <person name="Schroder I."/>
            <person name="Tallon L."/>
            <person name="Sadzewicz L."/>
            <person name="Zhao X."/>
            <person name="Boylan J."/>
            <person name="Ott S."/>
            <person name="Bowen H."/>
            <person name="Vavikolanu K."/>
            <person name="Mehta A."/>
            <person name="Aluvathingal J."/>
            <person name="Nadendla S."/>
            <person name="Lowell S."/>
            <person name="Myers T."/>
            <person name="Yan Y."/>
            <person name="Sichtig H."/>
        </authorList>
    </citation>
    <scope>NUCLEOTIDE SEQUENCE [LARGE SCALE GENOMIC DNA]</scope>
    <source>
        <strain evidence="9 14">FDAARGOS_902</strain>
    </source>
</reference>
<dbReference type="Proteomes" id="UP000386281">
    <property type="component" value="Unassembled WGS sequence"/>
</dbReference>
<evidence type="ECO:0000256" key="1">
    <source>
        <dbReference type="ARBA" id="ARBA00022491"/>
    </source>
</evidence>
<protein>
    <submittedName>
        <fullName evidence="10">HTH-type transcriptional repressor KstR2</fullName>
    </submittedName>
    <submittedName>
        <fullName evidence="8 9">TetR family transcriptional regulator</fullName>
    </submittedName>
</protein>
<dbReference type="InterPro" id="IPR009057">
    <property type="entry name" value="Homeodomain-like_sf"/>
</dbReference>
<evidence type="ECO:0000256" key="5">
    <source>
        <dbReference type="PROSITE-ProRule" id="PRU00335"/>
    </source>
</evidence>
<dbReference type="GO" id="GO:0000976">
    <property type="term" value="F:transcription cis-regulatory region binding"/>
    <property type="evidence" value="ECO:0007669"/>
    <property type="project" value="TreeGrafter"/>
</dbReference>
<evidence type="ECO:0000259" key="6">
    <source>
        <dbReference type="PROSITE" id="PS50977"/>
    </source>
</evidence>
<dbReference type="SUPFAM" id="SSF46689">
    <property type="entry name" value="Homeodomain-like"/>
    <property type="match status" value="1"/>
</dbReference>
<feature type="DNA-binding region" description="H-T-H motif" evidence="5">
    <location>
        <begin position="36"/>
        <end position="55"/>
    </location>
</feature>
<dbReference type="GeneID" id="99773334"/>
<reference evidence="8 12" key="3">
    <citation type="submission" date="2017-04" db="EMBL/GenBank/DDBJ databases">
        <title>Kefir bacterial isolates.</title>
        <authorList>
            <person name="Kim Y."/>
            <person name="Blasche S."/>
            <person name="Patil K.R."/>
        </authorList>
    </citation>
    <scope>NUCLEOTIDE SEQUENCE [LARGE SCALE GENOMIC DNA]</scope>
    <source>
        <strain evidence="8 12">OG2</strain>
    </source>
</reference>
<evidence type="ECO:0000313" key="13">
    <source>
        <dbReference type="Proteomes" id="UP000386281"/>
    </source>
</evidence>
<dbReference type="PANTHER" id="PTHR30055:SF234">
    <property type="entry name" value="HTH-TYPE TRANSCRIPTIONAL REGULATOR BETI"/>
    <property type="match status" value="1"/>
</dbReference>
<dbReference type="STRING" id="33889.AVW13_05205"/>
<evidence type="ECO:0000313" key="7">
    <source>
        <dbReference type="EMBL" id="KZE22778.1"/>
    </source>
</evidence>
<name>A0A165EDS6_9MICO</name>
<evidence type="ECO:0000313" key="10">
    <source>
        <dbReference type="EMBL" id="VEW14559.1"/>
    </source>
</evidence>
<dbReference type="InterPro" id="IPR001647">
    <property type="entry name" value="HTH_TetR"/>
</dbReference>
<dbReference type="EMBL" id="CP065682">
    <property type="protein sequence ID" value="QPS33239.1"/>
    <property type="molecule type" value="Genomic_DNA"/>
</dbReference>
<dbReference type="EMBL" id="NCWY01000011">
    <property type="protein sequence ID" value="PAK94864.1"/>
    <property type="molecule type" value="Genomic_DNA"/>
</dbReference>
<dbReference type="Pfam" id="PF00440">
    <property type="entry name" value="TetR_N"/>
    <property type="match status" value="1"/>
</dbReference>
<keyword evidence="4" id="KW-0804">Transcription</keyword>